<proteinExistence type="predicted"/>
<feature type="transmembrane region" description="Helical" evidence="1">
    <location>
        <begin position="87"/>
        <end position="116"/>
    </location>
</feature>
<keyword evidence="1" id="KW-0472">Membrane</keyword>
<accession>A0A0F9QB08</accession>
<evidence type="ECO:0000313" key="2">
    <source>
        <dbReference type="EMBL" id="KKN39689.1"/>
    </source>
</evidence>
<evidence type="ECO:0000256" key="1">
    <source>
        <dbReference type="SAM" id="Phobius"/>
    </source>
</evidence>
<gene>
    <name evidence="2" type="ORF">LCGC14_0740870</name>
</gene>
<comment type="caution">
    <text evidence="2">The sequence shown here is derived from an EMBL/GenBank/DDBJ whole genome shotgun (WGS) entry which is preliminary data.</text>
</comment>
<feature type="transmembrane region" description="Helical" evidence="1">
    <location>
        <begin position="32"/>
        <end position="51"/>
    </location>
</feature>
<sequence length="394" mass="45228">MNSQKGVNLANKRFGDILADGFKLFFRIYGKIILPLALFQVLIIILDVFILTDFRLYVNSREINYYDLIENLSGDTLPAESDMRSMITFLTLNLTLFFLHQIIRAIVITIAMCSVSSYTYKKYMGEDISVKESFKSLFNKKILIVLLIIGIFLPLTSYLLFIPGIFIFSFFIFLVFTYNMEGKNEENESLIEISDPEEVKVYSMDRSNKDHAKKTYSPIKEARAIGKGAFWKIIGVFVINLSIILSISFLFQSIIIFILDAGPPSLLAEINSWDDPATRNYGMLILYQIFLSIIDIIFAPLFICLLTTLFSSMKAKKNSESQYQRGFYPVGGYYKDEFPKPRQEPYKIHEDVEVSPPSEIDIKDRFYCPYCGFLITTPKKFCPNCGENLSDLIA</sequence>
<dbReference type="AlphaFoldDB" id="A0A0F9QB08"/>
<organism evidence="2">
    <name type="scientific">marine sediment metagenome</name>
    <dbReference type="NCBI Taxonomy" id="412755"/>
    <lineage>
        <taxon>unclassified sequences</taxon>
        <taxon>metagenomes</taxon>
        <taxon>ecological metagenomes</taxon>
    </lineage>
</organism>
<keyword evidence="1" id="KW-0812">Transmembrane</keyword>
<keyword evidence="1" id="KW-1133">Transmembrane helix</keyword>
<feature type="transmembrane region" description="Helical" evidence="1">
    <location>
        <begin position="161"/>
        <end position="180"/>
    </location>
</feature>
<name>A0A0F9QB08_9ZZZZ</name>
<dbReference type="EMBL" id="LAZR01001749">
    <property type="protein sequence ID" value="KKN39689.1"/>
    <property type="molecule type" value="Genomic_DNA"/>
</dbReference>
<feature type="transmembrane region" description="Helical" evidence="1">
    <location>
        <begin position="285"/>
        <end position="310"/>
    </location>
</feature>
<feature type="transmembrane region" description="Helical" evidence="1">
    <location>
        <begin position="233"/>
        <end position="259"/>
    </location>
</feature>
<evidence type="ECO:0008006" key="3">
    <source>
        <dbReference type="Google" id="ProtNLM"/>
    </source>
</evidence>
<protein>
    <recommendedName>
        <fullName evidence="3">Zinc-ribbon domain-containing protein</fullName>
    </recommendedName>
</protein>
<reference evidence="2" key="1">
    <citation type="journal article" date="2015" name="Nature">
        <title>Complex archaea that bridge the gap between prokaryotes and eukaryotes.</title>
        <authorList>
            <person name="Spang A."/>
            <person name="Saw J.H."/>
            <person name="Jorgensen S.L."/>
            <person name="Zaremba-Niedzwiedzka K."/>
            <person name="Martijn J."/>
            <person name="Lind A.E."/>
            <person name="van Eijk R."/>
            <person name="Schleper C."/>
            <person name="Guy L."/>
            <person name="Ettema T.J."/>
        </authorList>
    </citation>
    <scope>NUCLEOTIDE SEQUENCE</scope>
</reference>